<comment type="caution">
    <text evidence="2">The sequence shown here is derived from an EMBL/GenBank/DDBJ whole genome shotgun (WGS) entry which is preliminary data.</text>
</comment>
<accession>A0A8I2Z9W0</accession>
<protein>
    <submittedName>
        <fullName evidence="2">Uncharacterized protein</fullName>
    </submittedName>
</protein>
<name>A0A8I2Z9W0_VERLO</name>
<gene>
    <name evidence="2" type="ORF">HYQ45_014508</name>
</gene>
<organism evidence="2 3">
    <name type="scientific">Verticillium longisporum</name>
    <name type="common">Verticillium dahliae var. longisporum</name>
    <dbReference type="NCBI Taxonomy" id="100787"/>
    <lineage>
        <taxon>Eukaryota</taxon>
        <taxon>Fungi</taxon>
        <taxon>Dikarya</taxon>
        <taxon>Ascomycota</taxon>
        <taxon>Pezizomycotina</taxon>
        <taxon>Sordariomycetes</taxon>
        <taxon>Hypocreomycetidae</taxon>
        <taxon>Glomerellales</taxon>
        <taxon>Plectosphaerellaceae</taxon>
        <taxon>Verticillium</taxon>
    </lineage>
</organism>
<evidence type="ECO:0000313" key="3">
    <source>
        <dbReference type="Proteomes" id="UP000689129"/>
    </source>
</evidence>
<evidence type="ECO:0000313" key="2">
    <source>
        <dbReference type="EMBL" id="KAG7121582.1"/>
    </source>
</evidence>
<feature type="compositionally biased region" description="Polar residues" evidence="1">
    <location>
        <begin position="118"/>
        <end position="133"/>
    </location>
</feature>
<dbReference type="EMBL" id="JAEMWZ010000369">
    <property type="protein sequence ID" value="KAG7121582.1"/>
    <property type="molecule type" value="Genomic_DNA"/>
</dbReference>
<dbReference type="OrthoDB" id="5151015at2759"/>
<dbReference type="AlphaFoldDB" id="A0A8I2Z9W0"/>
<sequence>MSEPLPAQQSADVKSPDSGISPRTVIQGSSAAPDYFPPPKAAAAAAPADAVPASLATPADTQDAHEAQEAQAPADAAGDTETQAQAPAAAHKPERPRIQIKGLSQGQGQDAALRPDLTLQSPSSASIDSGTTVRPSESGGPSETGGRERKASISSLSFAPLHNPALPQGTHKKTDKTRIRASSPPPNRYVSFSFVFLQHSL</sequence>
<evidence type="ECO:0000256" key="1">
    <source>
        <dbReference type="SAM" id="MobiDB-lite"/>
    </source>
</evidence>
<reference evidence="2" key="1">
    <citation type="journal article" date="2021" name="Mol. Plant Pathol.">
        <title>A 20-kb lineage-specific genomic region tames virulence in pathogenic amphidiploid Verticillium longisporum.</title>
        <authorList>
            <person name="Harting R."/>
            <person name="Starke J."/>
            <person name="Kusch H."/>
            <person name="Poggeler S."/>
            <person name="Maurus I."/>
            <person name="Schluter R."/>
            <person name="Landesfeind M."/>
            <person name="Bulla I."/>
            <person name="Nowrousian M."/>
            <person name="de Jonge R."/>
            <person name="Stahlhut G."/>
            <person name="Hoff K.J."/>
            <person name="Asshauer K.P."/>
            <person name="Thurmer A."/>
            <person name="Stanke M."/>
            <person name="Daniel R."/>
            <person name="Morgenstern B."/>
            <person name="Thomma B.P.H.J."/>
            <person name="Kronstad J.W."/>
            <person name="Braus-Stromeyer S.A."/>
            <person name="Braus G.H."/>
        </authorList>
    </citation>
    <scope>NUCLEOTIDE SEQUENCE</scope>
    <source>
        <strain evidence="2">Vl32</strain>
    </source>
</reference>
<feature type="region of interest" description="Disordered" evidence="1">
    <location>
        <begin position="1"/>
        <end position="184"/>
    </location>
</feature>
<feature type="compositionally biased region" description="Low complexity" evidence="1">
    <location>
        <begin position="41"/>
        <end position="61"/>
    </location>
</feature>
<proteinExistence type="predicted"/>
<dbReference type="Proteomes" id="UP000689129">
    <property type="component" value="Unassembled WGS sequence"/>
</dbReference>
<feature type="compositionally biased region" description="Low complexity" evidence="1">
    <location>
        <begin position="69"/>
        <end position="81"/>
    </location>
</feature>